<keyword evidence="2" id="KW-0479">Metal-binding</keyword>
<dbReference type="CTD" id="20328332"/>
<dbReference type="FunFam" id="1.10.220.150:FF:000009">
    <property type="entry name" value="stromal membrane-associated protein 1 isoform X1"/>
    <property type="match status" value="1"/>
</dbReference>
<dbReference type="AlphaFoldDB" id="A0A075ACW8"/>
<feature type="region of interest" description="Disordered" evidence="6">
    <location>
        <begin position="737"/>
        <end position="756"/>
    </location>
</feature>
<evidence type="ECO:0000256" key="3">
    <source>
        <dbReference type="ARBA" id="ARBA00022771"/>
    </source>
</evidence>
<gene>
    <name evidence="8" type="ORF">T265_14166</name>
</gene>
<dbReference type="GO" id="GO:0005737">
    <property type="term" value="C:cytoplasm"/>
    <property type="evidence" value="ECO:0007669"/>
    <property type="project" value="TreeGrafter"/>
</dbReference>
<feature type="domain" description="Arf-GAP" evidence="7">
    <location>
        <begin position="336"/>
        <end position="459"/>
    </location>
</feature>
<keyword evidence="9" id="KW-1185">Reference proteome</keyword>
<accession>A0A075ACW8</accession>
<dbReference type="PRINTS" id="PR00405">
    <property type="entry name" value="REVINTRACTNG"/>
</dbReference>
<protein>
    <recommendedName>
        <fullName evidence="7">Arf-GAP domain-containing protein</fullName>
    </recommendedName>
</protein>
<dbReference type="PROSITE" id="PS50115">
    <property type="entry name" value="ARFGAP"/>
    <property type="match status" value="1"/>
</dbReference>
<feature type="compositionally biased region" description="Polar residues" evidence="6">
    <location>
        <begin position="747"/>
        <end position="756"/>
    </location>
</feature>
<dbReference type="SMART" id="SM00105">
    <property type="entry name" value="ArfGap"/>
    <property type="match status" value="1"/>
</dbReference>
<dbReference type="Proteomes" id="UP000054324">
    <property type="component" value="Unassembled WGS sequence"/>
</dbReference>
<keyword evidence="4" id="KW-0862">Zinc</keyword>
<dbReference type="InterPro" id="IPR051718">
    <property type="entry name" value="ARF_GTPase-activating"/>
</dbReference>
<evidence type="ECO:0000256" key="4">
    <source>
        <dbReference type="ARBA" id="ARBA00022833"/>
    </source>
</evidence>
<dbReference type="EMBL" id="KL596769">
    <property type="protein sequence ID" value="KER25669.1"/>
    <property type="molecule type" value="Genomic_DNA"/>
</dbReference>
<evidence type="ECO:0000256" key="2">
    <source>
        <dbReference type="ARBA" id="ARBA00022723"/>
    </source>
</evidence>
<keyword evidence="1" id="KW-0343">GTPase activation</keyword>
<evidence type="ECO:0000256" key="1">
    <source>
        <dbReference type="ARBA" id="ARBA00022468"/>
    </source>
</evidence>
<dbReference type="InterPro" id="IPR037278">
    <property type="entry name" value="ARFGAP/RecO"/>
</dbReference>
<feature type="non-terminal residue" evidence="8">
    <location>
        <position position="1"/>
    </location>
</feature>
<evidence type="ECO:0000256" key="6">
    <source>
        <dbReference type="SAM" id="MobiDB-lite"/>
    </source>
</evidence>
<dbReference type="InterPro" id="IPR044732">
    <property type="entry name" value="ArfGAP_SMAP1-like"/>
</dbReference>
<dbReference type="GeneID" id="20328332"/>
<dbReference type="OrthoDB" id="73919at2759"/>
<evidence type="ECO:0000259" key="7">
    <source>
        <dbReference type="PROSITE" id="PS50115"/>
    </source>
</evidence>
<keyword evidence="3 5" id="KW-0863">Zinc-finger</keyword>
<dbReference type="SUPFAM" id="SSF57863">
    <property type="entry name" value="ArfGap/RecO-like zinc finger"/>
    <property type="match status" value="1"/>
</dbReference>
<dbReference type="InterPro" id="IPR001164">
    <property type="entry name" value="ArfGAP_dom"/>
</dbReference>
<evidence type="ECO:0000313" key="9">
    <source>
        <dbReference type="Proteomes" id="UP000054324"/>
    </source>
</evidence>
<dbReference type="GO" id="GO:0005096">
    <property type="term" value="F:GTPase activator activity"/>
    <property type="evidence" value="ECO:0007669"/>
    <property type="project" value="UniProtKB-KW"/>
</dbReference>
<evidence type="ECO:0000313" key="8">
    <source>
        <dbReference type="EMBL" id="KER25669.1"/>
    </source>
</evidence>
<sequence>NQYIFPYQNNVREVFVPKGFGKQSVDLLLGNVSLLTQKLRQANAFSQLSEDMPHFTVPGDQPGCDSLSGLPAVSPIPVIRTLEPERHSPLRSLENLSVYAFCHKAAHCKSLMGSVHMFCLHLYCFSSVSILNNSQPGRIIRTAVRRMARRPNLTLSGLAVVLDEHRYIFSVCSEGSTDRNENFLSLCATEGRINWKMFGTDWEVIVSERFGKQSVDLLLGNVPPIVYQTPLKRGHTGYYGSPTSSSQALNKSRLPLSSTNDLRKVEWWLLKEVDDVQMYVTDVLTRTLTPTLAVLLRWRIRVNQAGPRTYFLDAPSSYMMTGAKRDQEKLQSERHQLIIQELLRDEDNKYCVDCDAKGPRWASWNIGVFLCIRCAGIHRNLGVHISKVKSVNLDTWTVSQLATMRDMGNSRARAIYEARLPDNFRRPQTDSALEIFIRSKYEQKRYIAQEYVPAQPDVESLLMEIQRLEQASKKRHVPNTVSLGQSTAAPCKQAAYQVNLLIPPIAPDTQKQVVDLLGLEADISTSNHVNSTGDIFESLGPENIMGNITPDSKSTSISSAPQPIQTNVTHSQGSFSNDLLGLDVTNAPVHAITTSGPISPTIQTSDASGVKTSKDAILALYQQSQQPTAPSVSFPAVTGIPGNAFGQCVLGGKPDSGWPLGNSSVGFPDKSTGELFGDLCSIKNTSKSNEFPCFAQSNFTQAPTAQNPSSTIPAFSQTNVSMSPGFAVWPDASKTYSHSGHDKSSVEHNPNPTSRTQFPINTAWNSAPHIQPAVLSGQVHSEFPASTSYGSGLVGSASAAHQAYLLQVQRQLASLQLSGTVNNPQ</sequence>
<proteinExistence type="predicted"/>
<dbReference type="Pfam" id="PF01412">
    <property type="entry name" value="ArfGap"/>
    <property type="match status" value="1"/>
</dbReference>
<dbReference type="STRING" id="6198.A0A075ACW8"/>
<dbReference type="GO" id="GO:0008270">
    <property type="term" value="F:zinc ion binding"/>
    <property type="evidence" value="ECO:0007669"/>
    <property type="project" value="UniProtKB-KW"/>
</dbReference>
<dbReference type="InterPro" id="IPR038508">
    <property type="entry name" value="ArfGAP_dom_sf"/>
</dbReference>
<evidence type="ECO:0000256" key="5">
    <source>
        <dbReference type="PROSITE-ProRule" id="PRU00288"/>
    </source>
</evidence>
<reference evidence="8 9" key="1">
    <citation type="submission" date="2013-11" db="EMBL/GenBank/DDBJ databases">
        <title>Opisthorchis viverrini - life in the bile duct.</title>
        <authorList>
            <person name="Young N.D."/>
            <person name="Nagarajan N."/>
            <person name="Lin S.J."/>
            <person name="Korhonen P.K."/>
            <person name="Jex A.R."/>
            <person name="Hall R.S."/>
            <person name="Safavi-Hemami H."/>
            <person name="Kaewkong W."/>
            <person name="Bertrand D."/>
            <person name="Gao S."/>
            <person name="Seet Q."/>
            <person name="Wongkham S."/>
            <person name="Teh B.T."/>
            <person name="Wongkham C."/>
            <person name="Intapan P.M."/>
            <person name="Maleewong W."/>
            <person name="Yang X."/>
            <person name="Hu M."/>
            <person name="Wang Z."/>
            <person name="Hofmann A."/>
            <person name="Sternberg P.W."/>
            <person name="Tan P."/>
            <person name="Wang J."/>
            <person name="Gasser R.B."/>
        </authorList>
    </citation>
    <scope>NUCLEOTIDE SEQUENCE [LARGE SCALE GENOMIC DNA]</scope>
</reference>
<name>A0A075ACW8_OPIVI</name>
<dbReference type="CDD" id="cd08839">
    <property type="entry name" value="ArfGap_SMAP"/>
    <property type="match status" value="1"/>
</dbReference>
<dbReference type="RefSeq" id="XP_009170585.1">
    <property type="nucleotide sequence ID" value="XM_009172321.1"/>
</dbReference>
<dbReference type="Gene3D" id="1.10.220.150">
    <property type="entry name" value="Arf GTPase activating protein"/>
    <property type="match status" value="1"/>
</dbReference>
<dbReference type="KEGG" id="ovi:T265_14166"/>
<organism evidence="8 9">
    <name type="scientific">Opisthorchis viverrini</name>
    <name type="common">Southeast Asian liver fluke</name>
    <dbReference type="NCBI Taxonomy" id="6198"/>
    <lineage>
        <taxon>Eukaryota</taxon>
        <taxon>Metazoa</taxon>
        <taxon>Spiralia</taxon>
        <taxon>Lophotrochozoa</taxon>
        <taxon>Platyhelminthes</taxon>
        <taxon>Trematoda</taxon>
        <taxon>Digenea</taxon>
        <taxon>Opisthorchiida</taxon>
        <taxon>Opisthorchiata</taxon>
        <taxon>Opisthorchiidae</taxon>
        <taxon>Opisthorchis</taxon>
    </lineage>
</organism>
<dbReference type="PANTHER" id="PTHR45705">
    <property type="entry name" value="FI20236P1"/>
    <property type="match status" value="1"/>
</dbReference>
<dbReference type="PANTHER" id="PTHR45705:SF1">
    <property type="entry name" value="FI20236P1"/>
    <property type="match status" value="1"/>
</dbReference>